<accession>A0A175VRK3</accession>
<dbReference type="InterPro" id="IPR039920">
    <property type="entry name" value="MMS19"/>
</dbReference>
<dbReference type="VEuPathDB" id="FungiDB:MMYC01_209383"/>
<organism evidence="7 8">
    <name type="scientific">Madurella mycetomatis</name>
    <dbReference type="NCBI Taxonomy" id="100816"/>
    <lineage>
        <taxon>Eukaryota</taxon>
        <taxon>Fungi</taxon>
        <taxon>Dikarya</taxon>
        <taxon>Ascomycota</taxon>
        <taxon>Pezizomycotina</taxon>
        <taxon>Sordariomycetes</taxon>
        <taxon>Sordariomycetidae</taxon>
        <taxon>Sordariales</taxon>
        <taxon>Sordariales incertae sedis</taxon>
        <taxon>Madurella</taxon>
    </lineage>
</organism>
<comment type="caution">
    <text evidence="7">The sequence shown here is derived from an EMBL/GenBank/DDBJ whole genome shotgun (WGS) entry which is preliminary data.</text>
</comment>
<evidence type="ECO:0000256" key="1">
    <source>
        <dbReference type="ARBA" id="ARBA00004123"/>
    </source>
</evidence>
<gene>
    <name evidence="7" type="ORF">MMYC01_209383</name>
</gene>
<keyword evidence="8" id="KW-1185">Reference proteome</keyword>
<evidence type="ECO:0000256" key="4">
    <source>
        <dbReference type="RuleBase" id="RU367072"/>
    </source>
</evidence>
<reference evidence="7 8" key="1">
    <citation type="journal article" date="2016" name="Genome Announc.">
        <title>Genome Sequence of Madurella mycetomatis mm55, Isolated from a Human Mycetoma Case in Sudan.</title>
        <authorList>
            <person name="Smit S."/>
            <person name="Derks M.F."/>
            <person name="Bervoets S."/>
            <person name="Fahal A."/>
            <person name="van Leeuwen W."/>
            <person name="van Belkum A."/>
            <person name="van de Sande W.W."/>
        </authorList>
    </citation>
    <scope>NUCLEOTIDE SEQUENCE [LARGE SCALE GENOMIC DNA]</scope>
    <source>
        <strain evidence="8">mm55</strain>
    </source>
</reference>
<dbReference type="GO" id="GO:0051604">
    <property type="term" value="P:protein maturation"/>
    <property type="evidence" value="ECO:0007669"/>
    <property type="project" value="UniProtKB-UniRule"/>
</dbReference>
<evidence type="ECO:0000313" key="8">
    <source>
        <dbReference type="Proteomes" id="UP000078237"/>
    </source>
</evidence>
<dbReference type="InterPro" id="IPR029240">
    <property type="entry name" value="MMS19_N"/>
</dbReference>
<comment type="function">
    <text evidence="4">Key component of the cytosolic iron-sulfur protein assembly (CIA) complex, a multiprotein complex that mediates the incorporation of iron-sulfur cluster into apoproteins specifically involved in DNA metabolism and genomic integrity. In the CIA complex, MMS19 acts as an adapter between early-acting CIA components and a subset of cellular target iron-sulfur proteins.</text>
</comment>
<sequence>MAQFNQWALQYVLSDDEPAQLEITQQAARGEKASAFGRLSRKIRLLITLVEIESSRASSTVVGNWAASVQQWMTTTNVNDDDQMEDGDEGFSGDIIARAKALGFLAGTLEALDRKVLRSDQVLRLIGFFGSMFSYDHKAGITASAKALRQLYAMKGFKPEMGIRVIDDVCKIKEDFRLQTAVTRLEIYELLLSLIQDAAVSSELQHKYGSSCGFVVDLLQLCQHERDPRNLMVWFKILATLIKDYAPSSEVTEEIFKAFSAYFPISLRSSTTPIGITAEDLKEAVRNCFAVHQRLATLSFPFLIQKLDQGDAVTVAVKVDILKTIKACIEQYENPQASIAPHTEKIWNSLKYEVRNGEVKETIDSTLEVLRAIARRLDGTEAHKLDATLLESYIDLVSGDCRDDLANPIYTKQAGLLLMTVIGANIRGYVLHSASYIDAIRQNLRQPKSLSHTRDLILLLNSVLKTRMELFKGTRHGNPNDEESLRTEPRTHLDTLFHDAYLPLWTGKAKDSSSEGTEVLKQVIQGLALLVTQQVLQLDGQAVLLCSGSVCSEICSLLTQVLTKGLSLSSNDNNTDNTALEDEAVLALRTIVMNYRDGYEELVSSAKAEIRKRDWANPSEYSRNALRDLLSRLTFIGCSEIPSNIATDPPSQRPFSPLQHLITLIVTLLDLFPLSSQTDAGIGMLGGSLANAHIISSLHASVLWFHDACEAEYGREALATYSSGDQNWLEEFEHLSDDWLVQLYRGEAIIEVLDSLQDHDPEVYRQFLKLSLFAVRYLYRAAATGPKAAWSERAISQLSQMAALVVRSLDEELQVSCNLAHEAFNFFGVAAELSVQQDSSDLSAGLLRLGILQGLHPGASTELYQLEGAAERFMCDISKFGPSPSHESEIRAAIGAVLANKYRSVSGPESSVMKRVLDFWGNWLKETTSSAPADPDVFRALNTVAMGVIAGAAARQDKSVLSVIPALHQAAASQHVNGEIVAKSMGVIVRHSNLFTPENHAVVKRFYKQWVYSHLAKPLYEEALPGAKDARTANRYRVAILSVASNCPFSVYQDDLEPMIRLLVTALNSDHSTLSEEVSRAQVVSALEILVEILSNEPDALKGHLRGMIGGTTKVYQECGRKSAGGAAARTTCRKLALQVLGAIPTRFEERYTLPYAPPTQRMLAVACGDPIRKVREVARIARGNWAKVV</sequence>
<dbReference type="GO" id="GO:0006281">
    <property type="term" value="P:DNA repair"/>
    <property type="evidence" value="ECO:0007669"/>
    <property type="project" value="UniProtKB-UniRule"/>
</dbReference>
<evidence type="ECO:0000259" key="5">
    <source>
        <dbReference type="Pfam" id="PF12460"/>
    </source>
</evidence>
<evidence type="ECO:0000313" key="7">
    <source>
        <dbReference type="EMBL" id="KXX73384.1"/>
    </source>
</evidence>
<dbReference type="InterPro" id="IPR024687">
    <property type="entry name" value="MMS19_C"/>
</dbReference>
<evidence type="ECO:0000259" key="6">
    <source>
        <dbReference type="Pfam" id="PF14500"/>
    </source>
</evidence>
<keyword evidence="2" id="KW-0677">Repeat</keyword>
<dbReference type="STRING" id="100816.A0A175VRK3"/>
<dbReference type="AlphaFoldDB" id="A0A175VRK3"/>
<comment type="similarity">
    <text evidence="4">Belongs to the MET18/MMS19 family.</text>
</comment>
<dbReference type="PANTHER" id="PTHR12891:SF0">
    <property type="entry name" value="MMS19 NUCLEOTIDE EXCISION REPAIR PROTEIN HOMOLOG"/>
    <property type="match status" value="1"/>
</dbReference>
<dbReference type="PANTHER" id="PTHR12891">
    <property type="entry name" value="DNA REPAIR/TRANSCRIPTION PROTEIN MET18/MMS19"/>
    <property type="match status" value="1"/>
</dbReference>
<feature type="domain" description="MMS19 N-terminal" evidence="6">
    <location>
        <begin position="94"/>
        <end position="354"/>
    </location>
</feature>
<keyword evidence="4" id="KW-0227">DNA damage</keyword>
<keyword evidence="4" id="KW-0234">DNA repair</keyword>
<evidence type="ECO:0000256" key="2">
    <source>
        <dbReference type="ARBA" id="ARBA00022737"/>
    </source>
</evidence>
<dbReference type="GO" id="GO:0005634">
    <property type="term" value="C:nucleus"/>
    <property type="evidence" value="ECO:0007669"/>
    <property type="project" value="UniProtKB-SubCell"/>
</dbReference>
<evidence type="ECO:0000256" key="3">
    <source>
        <dbReference type="ARBA" id="ARBA00023242"/>
    </source>
</evidence>
<proteinExistence type="inferred from homology"/>
<dbReference type="Pfam" id="PF14500">
    <property type="entry name" value="MMS19_N"/>
    <property type="match status" value="1"/>
</dbReference>
<feature type="domain" description="MMS19 C-terminal" evidence="5">
    <location>
        <begin position="781"/>
        <end position="1145"/>
    </location>
</feature>
<dbReference type="GO" id="GO:0016226">
    <property type="term" value="P:iron-sulfur cluster assembly"/>
    <property type="evidence" value="ECO:0007669"/>
    <property type="project" value="UniProtKB-UniRule"/>
</dbReference>
<dbReference type="OrthoDB" id="342900at2759"/>
<dbReference type="GO" id="GO:0097361">
    <property type="term" value="C:cytosolic [4Fe-4S] assembly targeting complex"/>
    <property type="evidence" value="ECO:0007669"/>
    <property type="project" value="UniProtKB-UniRule"/>
</dbReference>
<dbReference type="EMBL" id="LCTW02000483">
    <property type="protein sequence ID" value="KXX73384.1"/>
    <property type="molecule type" value="Genomic_DNA"/>
</dbReference>
<protein>
    <recommendedName>
        <fullName evidence="4">MMS19 nucleotide excision repair protein</fullName>
    </recommendedName>
</protein>
<comment type="subcellular location">
    <subcellularLocation>
        <location evidence="1 4">Nucleus</location>
    </subcellularLocation>
</comment>
<name>A0A175VRK3_9PEZI</name>
<dbReference type="SUPFAM" id="SSF48371">
    <property type="entry name" value="ARM repeat"/>
    <property type="match status" value="1"/>
</dbReference>
<dbReference type="Pfam" id="PF12460">
    <property type="entry name" value="MMS19_C"/>
    <property type="match status" value="1"/>
</dbReference>
<dbReference type="InterPro" id="IPR016024">
    <property type="entry name" value="ARM-type_fold"/>
</dbReference>
<dbReference type="Proteomes" id="UP000078237">
    <property type="component" value="Unassembled WGS sequence"/>
</dbReference>
<keyword evidence="3 4" id="KW-0539">Nucleus</keyword>